<dbReference type="EMBL" id="BAABME010019112">
    <property type="protein sequence ID" value="GAA0156098.1"/>
    <property type="molecule type" value="Genomic_DNA"/>
</dbReference>
<evidence type="ECO:0000313" key="1">
    <source>
        <dbReference type="EMBL" id="GAA0156098.1"/>
    </source>
</evidence>
<gene>
    <name evidence="1" type="ORF">LIER_38214</name>
</gene>
<dbReference type="AlphaFoldDB" id="A0AAV3PXT3"/>
<reference evidence="1 2" key="1">
    <citation type="submission" date="2024-01" db="EMBL/GenBank/DDBJ databases">
        <title>The complete chloroplast genome sequence of Lithospermum erythrorhizon: insights into the phylogenetic relationship among Boraginaceae species and the maternal lineages of purple gromwells.</title>
        <authorList>
            <person name="Okada T."/>
            <person name="Watanabe K."/>
        </authorList>
    </citation>
    <scope>NUCLEOTIDE SEQUENCE [LARGE SCALE GENOMIC DNA]</scope>
</reference>
<sequence>MNSPLNQMEEGCNRGGMLSEGMQLRPHGVNNGKSIKFANFEEFAGNISFNNSKASEYDLCGSWILDSGASVHVCEDIKLFDILLAFFVLDIKQFNHYELLKSQSQ</sequence>
<proteinExistence type="predicted"/>
<evidence type="ECO:0000313" key="2">
    <source>
        <dbReference type="Proteomes" id="UP001454036"/>
    </source>
</evidence>
<comment type="caution">
    <text evidence="1">The sequence shown here is derived from an EMBL/GenBank/DDBJ whole genome shotgun (WGS) entry which is preliminary data.</text>
</comment>
<dbReference type="Proteomes" id="UP001454036">
    <property type="component" value="Unassembled WGS sequence"/>
</dbReference>
<name>A0AAV3PXT3_LITER</name>
<accession>A0AAV3PXT3</accession>
<organism evidence="1 2">
    <name type="scientific">Lithospermum erythrorhizon</name>
    <name type="common">Purple gromwell</name>
    <name type="synonym">Lithospermum officinale var. erythrorhizon</name>
    <dbReference type="NCBI Taxonomy" id="34254"/>
    <lineage>
        <taxon>Eukaryota</taxon>
        <taxon>Viridiplantae</taxon>
        <taxon>Streptophyta</taxon>
        <taxon>Embryophyta</taxon>
        <taxon>Tracheophyta</taxon>
        <taxon>Spermatophyta</taxon>
        <taxon>Magnoliopsida</taxon>
        <taxon>eudicotyledons</taxon>
        <taxon>Gunneridae</taxon>
        <taxon>Pentapetalae</taxon>
        <taxon>asterids</taxon>
        <taxon>lamiids</taxon>
        <taxon>Boraginales</taxon>
        <taxon>Boraginaceae</taxon>
        <taxon>Boraginoideae</taxon>
        <taxon>Lithospermeae</taxon>
        <taxon>Lithospermum</taxon>
    </lineage>
</organism>
<protein>
    <submittedName>
        <fullName evidence="1">Uncharacterized protein</fullName>
    </submittedName>
</protein>
<keyword evidence="2" id="KW-1185">Reference proteome</keyword>